<organism evidence="15 16">
    <name type="scientific">Streptococcus anginosus</name>
    <dbReference type="NCBI Taxonomy" id="1328"/>
    <lineage>
        <taxon>Bacteria</taxon>
        <taxon>Bacillati</taxon>
        <taxon>Bacillota</taxon>
        <taxon>Bacilli</taxon>
        <taxon>Lactobacillales</taxon>
        <taxon>Streptococcaceae</taxon>
        <taxon>Streptococcus</taxon>
        <taxon>Streptococcus anginosus group</taxon>
    </lineage>
</organism>
<evidence type="ECO:0000256" key="5">
    <source>
        <dbReference type="ARBA" id="ARBA00022692"/>
    </source>
</evidence>
<comment type="subcellular location">
    <subcellularLocation>
        <location evidence="1">Cell membrane</location>
        <topology evidence="1">Multi-pass membrane protein</topology>
    </subcellularLocation>
</comment>
<dbReference type="Pfam" id="PF13396">
    <property type="entry name" value="PLDc_N"/>
    <property type="match status" value="1"/>
</dbReference>
<dbReference type="PANTHER" id="PTHR21248">
    <property type="entry name" value="CARDIOLIPIN SYNTHASE"/>
    <property type="match status" value="1"/>
</dbReference>
<dbReference type="InterPro" id="IPR027379">
    <property type="entry name" value="CLS_N"/>
</dbReference>
<feature type="transmembrane region" description="Helical" evidence="13">
    <location>
        <begin position="32"/>
        <end position="52"/>
    </location>
</feature>
<evidence type="ECO:0000256" key="12">
    <source>
        <dbReference type="NCBIfam" id="TIGR04265"/>
    </source>
</evidence>
<keyword evidence="10" id="KW-0594">Phospholipid biosynthesis</keyword>
<gene>
    <name evidence="15" type="primary">cls</name>
    <name evidence="15" type="ORF">OJ597_06660</name>
</gene>
<evidence type="ECO:0000256" key="7">
    <source>
        <dbReference type="ARBA" id="ARBA00022989"/>
    </source>
</evidence>
<evidence type="ECO:0000313" key="15">
    <source>
        <dbReference type="EMBL" id="MCW1042130.1"/>
    </source>
</evidence>
<evidence type="ECO:0000256" key="10">
    <source>
        <dbReference type="ARBA" id="ARBA00023209"/>
    </source>
</evidence>
<keyword evidence="6" id="KW-0677">Repeat</keyword>
<proteinExistence type="predicted"/>
<dbReference type="CDD" id="cd09154">
    <property type="entry name" value="PLDc_SMU_988_like_1"/>
    <property type="match status" value="1"/>
</dbReference>
<dbReference type="PROSITE" id="PS50035">
    <property type="entry name" value="PLD"/>
    <property type="match status" value="2"/>
</dbReference>
<dbReference type="InterPro" id="IPR001736">
    <property type="entry name" value="PLipase_D/transphosphatidylase"/>
</dbReference>
<keyword evidence="8" id="KW-0443">Lipid metabolism</keyword>
<dbReference type="Gene3D" id="3.30.870.10">
    <property type="entry name" value="Endonuclease Chain A"/>
    <property type="match status" value="2"/>
</dbReference>
<keyword evidence="3" id="KW-0444">Lipid biosynthesis</keyword>
<evidence type="ECO:0000256" key="6">
    <source>
        <dbReference type="ARBA" id="ARBA00022737"/>
    </source>
</evidence>
<feature type="domain" description="PLD phosphodiesterase" evidence="14">
    <location>
        <begin position="237"/>
        <end position="264"/>
    </location>
</feature>
<evidence type="ECO:0000259" key="14">
    <source>
        <dbReference type="PROSITE" id="PS50035"/>
    </source>
</evidence>
<feature type="transmembrane region" description="Helical" evidence="13">
    <location>
        <begin position="7"/>
        <end position="26"/>
    </location>
</feature>
<evidence type="ECO:0000256" key="9">
    <source>
        <dbReference type="ARBA" id="ARBA00023136"/>
    </source>
</evidence>
<evidence type="ECO:0000313" key="16">
    <source>
        <dbReference type="Proteomes" id="UP001526076"/>
    </source>
</evidence>
<keyword evidence="16" id="KW-1185">Reference proteome</keyword>
<name>A0ABT3E9Q4_STRAP</name>
<dbReference type="EC" id="2.7.8.-" evidence="12"/>
<evidence type="ECO:0000256" key="1">
    <source>
        <dbReference type="ARBA" id="ARBA00004651"/>
    </source>
</evidence>
<dbReference type="RefSeq" id="WP_072470439.1">
    <property type="nucleotide sequence ID" value="NZ_CP186002.1"/>
</dbReference>
<evidence type="ECO:0000256" key="8">
    <source>
        <dbReference type="ARBA" id="ARBA00023098"/>
    </source>
</evidence>
<dbReference type="SUPFAM" id="SSF56024">
    <property type="entry name" value="Phospholipase D/nuclease"/>
    <property type="match status" value="2"/>
</dbReference>
<dbReference type="InterPro" id="IPR025202">
    <property type="entry name" value="PLD-like_dom"/>
</dbReference>
<keyword evidence="9 13" id="KW-0472">Membrane</keyword>
<feature type="transmembrane region" description="Helical" evidence="13">
    <location>
        <begin position="64"/>
        <end position="82"/>
    </location>
</feature>
<dbReference type="SMART" id="SM00155">
    <property type="entry name" value="PLDc"/>
    <property type="match status" value="2"/>
</dbReference>
<evidence type="ECO:0000256" key="11">
    <source>
        <dbReference type="ARBA" id="ARBA00023264"/>
    </source>
</evidence>
<evidence type="ECO:0000256" key="2">
    <source>
        <dbReference type="ARBA" id="ARBA00022475"/>
    </source>
</evidence>
<protein>
    <recommendedName>
        <fullName evidence="12">Cardiolipin synthase</fullName>
        <ecNumber evidence="12">2.7.8.-</ecNumber>
    </recommendedName>
</protein>
<dbReference type="Proteomes" id="UP001526076">
    <property type="component" value="Unassembled WGS sequence"/>
</dbReference>
<keyword evidence="4" id="KW-0808">Transferase</keyword>
<reference evidence="15 16" key="1">
    <citation type="submission" date="2022-10" db="EMBL/GenBank/DDBJ databases">
        <title>Comparative genomic study of S. anginosus.</title>
        <authorList>
            <person name="Prasad A."/>
            <person name="Ene A."/>
            <person name="Jablonska S."/>
            <person name="Du J."/>
            <person name="Wolfe A.J."/>
            <person name="Putonti C."/>
        </authorList>
    </citation>
    <scope>NUCLEOTIDE SEQUENCE [LARGE SCALE GENOMIC DNA]</scope>
    <source>
        <strain evidence="15 16">UMB9231</strain>
    </source>
</reference>
<keyword evidence="5 13" id="KW-0812">Transmembrane</keyword>
<dbReference type="Pfam" id="PF13091">
    <property type="entry name" value="PLDc_2"/>
    <property type="match status" value="2"/>
</dbReference>
<keyword evidence="7 13" id="KW-1133">Transmembrane helix</keyword>
<dbReference type="CDD" id="cd09160">
    <property type="entry name" value="PLDc_SMU_988_like_2"/>
    <property type="match status" value="1"/>
</dbReference>
<dbReference type="EMBL" id="JAPAHU010000010">
    <property type="protein sequence ID" value="MCW1042130.1"/>
    <property type="molecule type" value="Genomic_DNA"/>
</dbReference>
<feature type="domain" description="PLD phosphodiesterase" evidence="14">
    <location>
        <begin position="415"/>
        <end position="442"/>
    </location>
</feature>
<keyword evidence="2" id="KW-1003">Cell membrane</keyword>
<dbReference type="InterPro" id="IPR022924">
    <property type="entry name" value="Cardiolipin_synthase"/>
</dbReference>
<sequence length="501" mass="58061">MWMAVKRGIVVAIGLLIQILLTLFIYLKFGEFISIIHVVYGLLSIIIVLMIIKYSKRLSSDLIWILLIMLFPLIGTLLYIILSNNMKRSKVLKNINENIENGQKYLIQDEFIKKEIDTKNLGQLKYISEFAGFPVTKNNEINYYSLGDDVYPVMLEELKKAKKFIFIEYFIINNGTMWQGILDILKEKANSGLDVRVLYDDMGSFAMLPSNYPKLLGKYGIKCMQFNKLSPFAGIIMNNRDHRKMMIIDGHTVFSGGINISDEYININSKLGVWKDNGIRIKGEAVWNFTVMFLEMWNSFKKEDNDYNKYKYNFTEKYKENAFVVPYGESPLDDVITGEDIYLNIINQAKKYVYIYTPYLIIDTDMINSLILAARRGVDVRIVVPGIPDKRIVYDLTSSYFYTLIKGGVKIYTYTNGFVHSKVFLSDDEIATVGTINLDYRSLYLHFECGIYMKDTNVIKDIKKDFEDSFKESHKVDEREAKNGLFKGLWQAILRLFAPIM</sequence>
<evidence type="ECO:0000256" key="4">
    <source>
        <dbReference type="ARBA" id="ARBA00022679"/>
    </source>
</evidence>
<evidence type="ECO:0000256" key="13">
    <source>
        <dbReference type="SAM" id="Phobius"/>
    </source>
</evidence>
<evidence type="ECO:0000256" key="3">
    <source>
        <dbReference type="ARBA" id="ARBA00022516"/>
    </source>
</evidence>
<comment type="caution">
    <text evidence="15">The sequence shown here is derived from an EMBL/GenBank/DDBJ whole genome shotgun (WGS) entry which is preliminary data.</text>
</comment>
<keyword evidence="11" id="KW-1208">Phospholipid metabolism</keyword>
<dbReference type="NCBIfam" id="TIGR04265">
    <property type="entry name" value="bac_cardiolipin"/>
    <property type="match status" value="1"/>
</dbReference>
<dbReference type="PANTHER" id="PTHR21248:SF22">
    <property type="entry name" value="PHOSPHOLIPASE D"/>
    <property type="match status" value="1"/>
</dbReference>
<accession>A0ABT3E9Q4</accession>